<comment type="subcellular location">
    <subcellularLocation>
        <location evidence="13 15">Cytoplasm</location>
    </subcellularLocation>
</comment>
<dbReference type="Pfam" id="PF00475">
    <property type="entry name" value="IGPD"/>
    <property type="match status" value="1"/>
</dbReference>
<accession>A0ABV8CBZ5</accession>
<dbReference type="Gene3D" id="3.90.1150.10">
    <property type="entry name" value="Aspartate Aminotransferase, domain 1"/>
    <property type="match status" value="1"/>
</dbReference>
<keyword evidence="6 14" id="KW-0032">Aminotransferase</keyword>
<dbReference type="NCBIfam" id="NF002111">
    <property type="entry name" value="PRK00951.2-1"/>
    <property type="match status" value="1"/>
</dbReference>
<keyword evidence="18" id="KW-1185">Reference proteome</keyword>
<comment type="similarity">
    <text evidence="13 15">Belongs to the imidazoleglycerol-phosphate dehydratase family.</text>
</comment>
<comment type="pathway">
    <text evidence="2 14">Amino-acid biosynthesis; L-histidine biosynthesis; L-histidine from 5-phospho-alpha-D-ribose 1-diphosphate: step 7/9.</text>
</comment>
<evidence type="ECO:0000256" key="5">
    <source>
        <dbReference type="ARBA" id="ARBA00011738"/>
    </source>
</evidence>
<dbReference type="InterPro" id="IPR015422">
    <property type="entry name" value="PyrdxlP-dep_Trfase_small"/>
</dbReference>
<dbReference type="InterPro" id="IPR015421">
    <property type="entry name" value="PyrdxlP-dep_Trfase_major"/>
</dbReference>
<dbReference type="HAMAP" id="MF_01023">
    <property type="entry name" value="HisC_aminotrans_2"/>
    <property type="match status" value="1"/>
</dbReference>
<evidence type="ECO:0000259" key="16">
    <source>
        <dbReference type="Pfam" id="PF00155"/>
    </source>
</evidence>
<evidence type="ECO:0000313" key="17">
    <source>
        <dbReference type="EMBL" id="MFC3907580.1"/>
    </source>
</evidence>
<dbReference type="NCBIfam" id="TIGR01141">
    <property type="entry name" value="hisC"/>
    <property type="match status" value="1"/>
</dbReference>
<dbReference type="InterPro" id="IPR005861">
    <property type="entry name" value="HisP_aminotrans"/>
</dbReference>
<comment type="caution">
    <text evidence="17">The sequence shown here is derived from an EMBL/GenBank/DDBJ whole genome shotgun (WGS) entry which is preliminary data.</text>
</comment>
<dbReference type="Gene3D" id="3.30.230.40">
    <property type="entry name" value="Imidazole glycerol phosphate dehydratase, domain 1"/>
    <property type="match status" value="2"/>
</dbReference>
<keyword evidence="13" id="KW-0963">Cytoplasm</keyword>
<keyword evidence="8 14" id="KW-0808">Transferase</keyword>
<dbReference type="PANTHER" id="PTHR42885">
    <property type="entry name" value="HISTIDINOL-PHOSPHATE AMINOTRANSFERASE-RELATED"/>
    <property type="match status" value="1"/>
</dbReference>
<comment type="subunit">
    <text evidence="5 14">Homodimer.</text>
</comment>
<dbReference type="Proteomes" id="UP001595758">
    <property type="component" value="Unassembled WGS sequence"/>
</dbReference>
<comment type="catalytic activity">
    <reaction evidence="13 15">
        <text>D-erythro-1-(imidazol-4-yl)glycerol 3-phosphate = 3-(imidazol-4-yl)-2-oxopropyl phosphate + H2O</text>
        <dbReference type="Rhea" id="RHEA:11040"/>
        <dbReference type="ChEBI" id="CHEBI:15377"/>
        <dbReference type="ChEBI" id="CHEBI:57766"/>
        <dbReference type="ChEBI" id="CHEBI:58278"/>
        <dbReference type="EC" id="4.2.1.19"/>
    </reaction>
</comment>
<dbReference type="HAMAP" id="MF_00076">
    <property type="entry name" value="HisB"/>
    <property type="match status" value="1"/>
</dbReference>
<dbReference type="Pfam" id="PF00155">
    <property type="entry name" value="Aminotran_1_2"/>
    <property type="match status" value="1"/>
</dbReference>
<keyword evidence="9 14" id="KW-0663">Pyridoxal phosphate</keyword>
<dbReference type="CDD" id="cd00609">
    <property type="entry name" value="AAT_like"/>
    <property type="match status" value="1"/>
</dbReference>
<protein>
    <recommendedName>
        <fullName evidence="13 14">Multifunctional fusion protein</fullName>
    </recommendedName>
    <domain>
        <recommendedName>
            <fullName evidence="13">Imidazoleglycerol-phosphate dehydratase</fullName>
            <shortName evidence="13">IGPD</shortName>
            <ecNumber evidence="13">4.2.1.19</ecNumber>
        </recommendedName>
    </domain>
    <domain>
        <recommendedName>
            <fullName evidence="14">Histidinol-phosphate aminotransferase</fullName>
            <ecNumber evidence="14">2.6.1.9</ecNumber>
        </recommendedName>
        <alternativeName>
            <fullName evidence="14">Imidazole acetol-phosphate transaminase</fullName>
        </alternativeName>
    </domain>
</protein>
<evidence type="ECO:0000256" key="13">
    <source>
        <dbReference type="HAMAP-Rule" id="MF_00076"/>
    </source>
</evidence>
<dbReference type="PROSITE" id="PS00955">
    <property type="entry name" value="IGP_DEHYDRATASE_2"/>
    <property type="match status" value="1"/>
</dbReference>
<evidence type="ECO:0000256" key="14">
    <source>
        <dbReference type="HAMAP-Rule" id="MF_01023"/>
    </source>
</evidence>
<keyword evidence="10 13" id="KW-0368">Histidine biosynthesis</keyword>
<dbReference type="InterPro" id="IPR015424">
    <property type="entry name" value="PyrdxlP-dep_Trfase"/>
</dbReference>
<dbReference type="CDD" id="cd07914">
    <property type="entry name" value="IGPD"/>
    <property type="match status" value="1"/>
</dbReference>
<evidence type="ECO:0000256" key="10">
    <source>
        <dbReference type="ARBA" id="ARBA00023102"/>
    </source>
</evidence>
<gene>
    <name evidence="14 17" type="primary">hisC</name>
    <name evidence="13" type="synonym">hisB</name>
    <name evidence="17" type="ORF">ACFORL_00620</name>
</gene>
<feature type="modified residue" description="N6-(pyridoxal phosphate)lysine" evidence="14">
    <location>
        <position position="210"/>
    </location>
</feature>
<dbReference type="Gene3D" id="3.40.640.10">
    <property type="entry name" value="Type I PLP-dependent aspartate aminotransferase-like (Major domain)"/>
    <property type="match status" value="1"/>
</dbReference>
<dbReference type="PANTHER" id="PTHR42885:SF2">
    <property type="entry name" value="HISTIDINOL-PHOSPHATE AMINOTRANSFERASE"/>
    <property type="match status" value="1"/>
</dbReference>
<dbReference type="InterPro" id="IPR004839">
    <property type="entry name" value="Aminotransferase_I/II_large"/>
</dbReference>
<dbReference type="EC" id="4.2.1.19" evidence="13"/>
<dbReference type="SUPFAM" id="SSF54211">
    <property type="entry name" value="Ribosomal protein S5 domain 2-like"/>
    <property type="match status" value="2"/>
</dbReference>
<reference evidence="18" key="1">
    <citation type="journal article" date="2019" name="Int. J. Syst. Evol. Microbiol.">
        <title>The Global Catalogue of Microorganisms (GCM) 10K type strain sequencing project: providing services to taxonomists for standard genome sequencing and annotation.</title>
        <authorList>
            <consortium name="The Broad Institute Genomics Platform"/>
            <consortium name="The Broad Institute Genome Sequencing Center for Infectious Disease"/>
            <person name="Wu L."/>
            <person name="Ma J."/>
        </authorList>
    </citation>
    <scope>NUCLEOTIDE SEQUENCE [LARGE SCALE GENOMIC DNA]</scope>
    <source>
        <strain evidence="18">CCUG 59858</strain>
    </source>
</reference>
<dbReference type="SUPFAM" id="SSF53383">
    <property type="entry name" value="PLP-dependent transferases"/>
    <property type="match status" value="1"/>
</dbReference>
<dbReference type="InterPro" id="IPR001917">
    <property type="entry name" value="Aminotrans_II_pyridoxalP_BS"/>
</dbReference>
<evidence type="ECO:0000256" key="6">
    <source>
        <dbReference type="ARBA" id="ARBA00022576"/>
    </source>
</evidence>
<feature type="domain" description="Aminotransferase class I/classII large" evidence="16">
    <location>
        <begin position="48"/>
        <end position="345"/>
    </location>
</feature>
<keyword evidence="11 13" id="KW-0456">Lyase</keyword>
<comment type="cofactor">
    <cofactor evidence="1 14">
        <name>pyridoxal 5'-phosphate</name>
        <dbReference type="ChEBI" id="CHEBI:597326"/>
    </cofactor>
</comment>
<sequence>MWINKLVRPEILALKPYSSARTEYNGEQAIRLDANENPYLAYGQNTLTLNRYPEPQPENLRNRLAQIYEVCPEQLLLTRGMDEGIDLLLRTFCRPLSDSLIITPPTFGYYEVAAAINGVSVTKIPLTGQFEPDWEALSKATGCKLIFLCSPNNPTGNVIALEKIEALCRTYGESTLVVVDEAYIEFAATQSAVALLATCKNLIVMRTLSKAYGLAGARIGCVIAAPEIIVLLKKIIPPYPLPTPAIDAALKSLSPVGLAYTAKQIARIRQQRQLLSDKLSALPDLIAVYPSAANFILIKVRDADKLYARLRRQGIIIRNRGQDIPDTLRITIGTEEENKVLLSALGLSTLPDKFNRQCTRFRKTEETEIMVVISQDCLGEAEIDTGINFFNHMLEQVARHSGLSMAIAVQGDLHVDAHHTIEDVAIVLGEAIRQMLGEKLGINRYGFVLPMDEAQAIVSLDLGGRGCCVFNADFSVTQLGDMPLEMVKHFFNTLAENMKAAIHISASGDNNHHLVESIYKGFARALRQAITEEGRELASTKGVL</sequence>
<dbReference type="PROSITE" id="PS00599">
    <property type="entry name" value="AA_TRANSFER_CLASS_2"/>
    <property type="match status" value="1"/>
</dbReference>
<dbReference type="EMBL" id="JBHSAB010000001">
    <property type="protein sequence ID" value="MFC3907580.1"/>
    <property type="molecule type" value="Genomic_DNA"/>
</dbReference>
<evidence type="ECO:0000256" key="9">
    <source>
        <dbReference type="ARBA" id="ARBA00022898"/>
    </source>
</evidence>
<evidence type="ECO:0000256" key="2">
    <source>
        <dbReference type="ARBA" id="ARBA00005011"/>
    </source>
</evidence>
<dbReference type="InterPro" id="IPR020568">
    <property type="entry name" value="Ribosomal_Su5_D2-typ_SF"/>
</dbReference>
<evidence type="ECO:0000313" key="18">
    <source>
        <dbReference type="Proteomes" id="UP001595758"/>
    </source>
</evidence>
<comment type="pathway">
    <text evidence="3 13 15">Amino-acid biosynthesis; L-histidine biosynthesis; L-histidine from 5-phospho-alpha-D-ribose 1-diphosphate: step 6/9.</text>
</comment>
<comment type="similarity">
    <text evidence="4 14">Belongs to the class-II pyridoxal-phosphate-dependent aminotransferase family. Histidinol-phosphate aminotransferase subfamily.</text>
</comment>
<comment type="catalytic activity">
    <reaction evidence="12 14">
        <text>L-histidinol phosphate + 2-oxoglutarate = 3-(imidazol-4-yl)-2-oxopropyl phosphate + L-glutamate</text>
        <dbReference type="Rhea" id="RHEA:23744"/>
        <dbReference type="ChEBI" id="CHEBI:16810"/>
        <dbReference type="ChEBI" id="CHEBI:29985"/>
        <dbReference type="ChEBI" id="CHEBI:57766"/>
        <dbReference type="ChEBI" id="CHEBI:57980"/>
        <dbReference type="EC" id="2.6.1.9"/>
    </reaction>
</comment>
<keyword evidence="7 13" id="KW-0028">Amino-acid biosynthesis</keyword>
<dbReference type="InterPro" id="IPR038494">
    <property type="entry name" value="IGPD_sf"/>
</dbReference>
<evidence type="ECO:0000256" key="3">
    <source>
        <dbReference type="ARBA" id="ARBA00005047"/>
    </source>
</evidence>
<dbReference type="RefSeq" id="WP_382340079.1">
    <property type="nucleotide sequence ID" value="NZ_JBHSAB010000001.1"/>
</dbReference>
<dbReference type="InterPro" id="IPR000807">
    <property type="entry name" value="ImidazoleglycerolP_deHydtase"/>
</dbReference>
<dbReference type="GO" id="GO:0004400">
    <property type="term" value="F:histidinol-phosphate transaminase activity"/>
    <property type="evidence" value="ECO:0007669"/>
    <property type="project" value="UniProtKB-EC"/>
</dbReference>
<dbReference type="PROSITE" id="PS00954">
    <property type="entry name" value="IGP_DEHYDRATASE_1"/>
    <property type="match status" value="1"/>
</dbReference>
<evidence type="ECO:0000256" key="15">
    <source>
        <dbReference type="RuleBase" id="RU000599"/>
    </source>
</evidence>
<evidence type="ECO:0000256" key="4">
    <source>
        <dbReference type="ARBA" id="ARBA00007970"/>
    </source>
</evidence>
<evidence type="ECO:0000256" key="8">
    <source>
        <dbReference type="ARBA" id="ARBA00022679"/>
    </source>
</evidence>
<dbReference type="InterPro" id="IPR020565">
    <property type="entry name" value="ImidazoleglycerP_deHydtase_CS"/>
</dbReference>
<proteinExistence type="inferred from homology"/>
<evidence type="ECO:0000256" key="11">
    <source>
        <dbReference type="ARBA" id="ARBA00023239"/>
    </source>
</evidence>
<evidence type="ECO:0000256" key="7">
    <source>
        <dbReference type="ARBA" id="ARBA00022605"/>
    </source>
</evidence>
<name>A0ABV8CBZ5_9GAMM</name>
<evidence type="ECO:0000256" key="1">
    <source>
        <dbReference type="ARBA" id="ARBA00001933"/>
    </source>
</evidence>
<organism evidence="17 18">
    <name type="scientific">Legionella dresdenensis</name>
    <dbReference type="NCBI Taxonomy" id="450200"/>
    <lineage>
        <taxon>Bacteria</taxon>
        <taxon>Pseudomonadati</taxon>
        <taxon>Pseudomonadota</taxon>
        <taxon>Gammaproteobacteria</taxon>
        <taxon>Legionellales</taxon>
        <taxon>Legionellaceae</taxon>
        <taxon>Legionella</taxon>
    </lineage>
</organism>
<dbReference type="EC" id="2.6.1.9" evidence="14"/>
<evidence type="ECO:0000256" key="12">
    <source>
        <dbReference type="ARBA" id="ARBA00047481"/>
    </source>
</evidence>